<reference evidence="2" key="2">
    <citation type="submission" date="2013-10" db="EMBL/GenBank/DDBJ databases">
        <authorList>
            <person name="Aslett M."/>
        </authorList>
    </citation>
    <scope>NUCLEOTIDE SEQUENCE [LARGE SCALE GENOMIC DNA]</scope>
    <source>
        <strain evidence="2">Houghton</strain>
    </source>
</reference>
<evidence type="ECO:0000313" key="3">
    <source>
        <dbReference type="Proteomes" id="UP000018201"/>
    </source>
</evidence>
<dbReference type="EMBL" id="HG694586">
    <property type="protein sequence ID" value="CDI85977.1"/>
    <property type="molecule type" value="Genomic_DNA"/>
</dbReference>
<proteinExistence type="predicted"/>
<dbReference type="OrthoDB" id="345877at2759"/>
<name>U6H259_9EIME</name>
<dbReference type="AlphaFoldDB" id="U6H259"/>
<organism evidence="2 3">
    <name type="scientific">Eimeria praecox</name>
    <dbReference type="NCBI Taxonomy" id="51316"/>
    <lineage>
        <taxon>Eukaryota</taxon>
        <taxon>Sar</taxon>
        <taxon>Alveolata</taxon>
        <taxon>Apicomplexa</taxon>
        <taxon>Conoidasida</taxon>
        <taxon>Coccidia</taxon>
        <taxon>Eucoccidiorida</taxon>
        <taxon>Eimeriorina</taxon>
        <taxon>Eimeriidae</taxon>
        <taxon>Eimeria</taxon>
    </lineage>
</organism>
<feature type="compositionally biased region" description="Polar residues" evidence="1">
    <location>
        <begin position="52"/>
        <end position="83"/>
    </location>
</feature>
<feature type="region of interest" description="Disordered" evidence="1">
    <location>
        <begin position="46"/>
        <end position="92"/>
    </location>
</feature>
<dbReference type="Proteomes" id="UP000018201">
    <property type="component" value="Unassembled WGS sequence"/>
</dbReference>
<evidence type="ECO:0000256" key="1">
    <source>
        <dbReference type="SAM" id="MobiDB-lite"/>
    </source>
</evidence>
<gene>
    <name evidence="2" type="ORF">EPH_0065790</name>
</gene>
<sequence length="361" mass="40040">MVGPLKLKLDALANKASPSCVNSTRRLPTLKEFIEGRQHLKEVATEAAGGTPHQTAVCSSPSAATTSLVPQQENSESGDSSNNTITTTTTPLQAPTRLEKLLAEADEAFWASRNIAQMAGWTVGRTPRPPSSGRVRKSSAARLSWTNEDSRALSVIAGRSTLTPDFLRQQLQQLAARNAARRANITAEETQSDLSARVRRIRRARRYFQESLRARNKARETAKRNLTALLDARILRNFFDSATRLRLMQHLRRSRQYQKQLVIDALRGAESCRQADLADFIEAWYSDLLATAADGLGEAAEGASGRENKSGCAHVERLLEIMRVDLQYGLHYKDLIDYVCGLEESDVEELMAQVKKVKAFC</sequence>
<reference evidence="2" key="1">
    <citation type="submission" date="2013-10" db="EMBL/GenBank/DDBJ databases">
        <title>Genomic analysis of the causative agents of coccidiosis in chickens.</title>
        <authorList>
            <person name="Reid A.J."/>
            <person name="Blake D."/>
            <person name="Billington K."/>
            <person name="Browne H."/>
            <person name="Dunn M."/>
            <person name="Hung S."/>
            <person name="Kawahara F."/>
            <person name="Miranda-Saavedra D."/>
            <person name="Mourier T."/>
            <person name="Nagra H."/>
            <person name="Otto T.D."/>
            <person name="Rawlings N."/>
            <person name="Sanchez A."/>
            <person name="Sanders M."/>
            <person name="Subramaniam C."/>
            <person name="Tay Y."/>
            <person name="Dear P."/>
            <person name="Doerig C."/>
            <person name="Gruber A."/>
            <person name="Parkinson J."/>
            <person name="Shirley M."/>
            <person name="Wan K.L."/>
            <person name="Berriman M."/>
            <person name="Tomley F."/>
            <person name="Pain A."/>
        </authorList>
    </citation>
    <scope>NUCLEOTIDE SEQUENCE [LARGE SCALE GENOMIC DNA]</scope>
    <source>
        <strain evidence="2">Houghton</strain>
    </source>
</reference>
<keyword evidence="3" id="KW-1185">Reference proteome</keyword>
<dbReference type="VEuPathDB" id="ToxoDB:EPH_0065790"/>
<protein>
    <submittedName>
        <fullName evidence="2">Uncharacterized protein</fullName>
    </submittedName>
</protein>
<accession>U6H259</accession>
<evidence type="ECO:0000313" key="2">
    <source>
        <dbReference type="EMBL" id="CDI85977.1"/>
    </source>
</evidence>